<dbReference type="KEGG" id="mpp:MICPUCDRAFT_57135"/>
<organism evidence="2">
    <name type="scientific">Micromonas pusilla (strain CCMP1545)</name>
    <name type="common">Picoplanktonic green alga</name>
    <dbReference type="NCBI Taxonomy" id="564608"/>
    <lineage>
        <taxon>Eukaryota</taxon>
        <taxon>Viridiplantae</taxon>
        <taxon>Chlorophyta</taxon>
        <taxon>Mamiellophyceae</taxon>
        <taxon>Mamiellales</taxon>
        <taxon>Mamiellaceae</taxon>
        <taxon>Micromonas</taxon>
    </lineage>
</organism>
<sequence>MAIAYGYLQWKCEMRWIEPKKETDSIFFENRPVFVGLGQVNRLIIGSLFFVSNLPSVLAWAISYSTTTVYQSYV</sequence>
<dbReference type="RefSeq" id="XP_003058052.1">
    <property type="nucleotide sequence ID" value="XM_003058006.1"/>
</dbReference>
<protein>
    <submittedName>
        <fullName evidence="1">Predicted protein</fullName>
    </submittedName>
</protein>
<dbReference type="EMBL" id="GG663738">
    <property type="protein sequence ID" value="EEH58003.1"/>
    <property type="molecule type" value="Genomic_DNA"/>
</dbReference>
<gene>
    <name evidence="1" type="ORF">MICPUCDRAFT_57135</name>
</gene>
<dbReference type="AlphaFoldDB" id="C1MQ26"/>
<keyword evidence="2" id="KW-1185">Reference proteome</keyword>
<evidence type="ECO:0000313" key="1">
    <source>
        <dbReference type="EMBL" id="EEH58003.1"/>
    </source>
</evidence>
<reference evidence="1 2" key="1">
    <citation type="journal article" date="2009" name="Science">
        <title>Green evolution and dynamic adaptations revealed by genomes of the marine picoeukaryotes Micromonas.</title>
        <authorList>
            <person name="Worden A.Z."/>
            <person name="Lee J.H."/>
            <person name="Mock T."/>
            <person name="Rouze P."/>
            <person name="Simmons M.P."/>
            <person name="Aerts A.L."/>
            <person name="Allen A.E."/>
            <person name="Cuvelier M.L."/>
            <person name="Derelle E."/>
            <person name="Everett M.V."/>
            <person name="Foulon E."/>
            <person name="Grimwood J."/>
            <person name="Gundlach H."/>
            <person name="Henrissat B."/>
            <person name="Napoli C."/>
            <person name="McDonald S.M."/>
            <person name="Parker M.S."/>
            <person name="Rombauts S."/>
            <person name="Salamov A."/>
            <person name="Von Dassow P."/>
            <person name="Badger J.H."/>
            <person name="Coutinho P.M."/>
            <person name="Demir E."/>
            <person name="Dubchak I."/>
            <person name="Gentemann C."/>
            <person name="Eikrem W."/>
            <person name="Gready J.E."/>
            <person name="John U."/>
            <person name="Lanier W."/>
            <person name="Lindquist E.A."/>
            <person name="Lucas S."/>
            <person name="Mayer K.F."/>
            <person name="Moreau H."/>
            <person name="Not F."/>
            <person name="Otillar R."/>
            <person name="Panaud O."/>
            <person name="Pangilinan J."/>
            <person name="Paulsen I."/>
            <person name="Piegu B."/>
            <person name="Poliakov A."/>
            <person name="Robbens S."/>
            <person name="Schmutz J."/>
            <person name="Toulza E."/>
            <person name="Wyss T."/>
            <person name="Zelensky A."/>
            <person name="Zhou K."/>
            <person name="Armbrust E.V."/>
            <person name="Bhattacharya D."/>
            <person name="Goodenough U.W."/>
            <person name="Van de Peer Y."/>
            <person name="Grigoriev I.V."/>
        </authorList>
    </citation>
    <scope>NUCLEOTIDE SEQUENCE [LARGE SCALE GENOMIC DNA]</scope>
    <source>
        <strain evidence="1 2">CCMP1545</strain>
    </source>
</reference>
<dbReference type="GeneID" id="9683490"/>
<proteinExistence type="predicted"/>
<name>C1MQ26_MICPC</name>
<accession>C1MQ26</accession>
<evidence type="ECO:0000313" key="2">
    <source>
        <dbReference type="Proteomes" id="UP000001876"/>
    </source>
</evidence>
<dbReference type="Proteomes" id="UP000001876">
    <property type="component" value="Unassembled WGS sequence"/>
</dbReference>